<comment type="subcellular location">
    <subcellularLocation>
        <location evidence="1">Membrane</location>
        <topology evidence="1">Multi-pass membrane protein</topology>
    </subcellularLocation>
</comment>
<protein>
    <submittedName>
        <fullName evidence="6">RTA1 like protein-domain-containing protein</fullName>
    </submittedName>
</protein>
<keyword evidence="3 5" id="KW-1133">Transmembrane helix</keyword>
<proteinExistence type="predicted"/>
<dbReference type="PANTHER" id="PTHR31465:SF15">
    <property type="entry name" value="LIPID TRANSPORTER ATNI-RELATED"/>
    <property type="match status" value="1"/>
</dbReference>
<keyword evidence="7" id="KW-1185">Reference proteome</keyword>
<evidence type="ECO:0000313" key="7">
    <source>
        <dbReference type="Proteomes" id="UP001215598"/>
    </source>
</evidence>
<evidence type="ECO:0000256" key="5">
    <source>
        <dbReference type="SAM" id="Phobius"/>
    </source>
</evidence>
<keyword evidence="4 5" id="KW-0472">Membrane</keyword>
<feature type="transmembrane region" description="Helical" evidence="5">
    <location>
        <begin position="21"/>
        <end position="44"/>
    </location>
</feature>
<dbReference type="GO" id="GO:0016020">
    <property type="term" value="C:membrane"/>
    <property type="evidence" value="ECO:0007669"/>
    <property type="project" value="UniProtKB-SubCell"/>
</dbReference>
<evidence type="ECO:0000313" key="6">
    <source>
        <dbReference type="EMBL" id="KAJ7776346.1"/>
    </source>
</evidence>
<dbReference type="EMBL" id="JARKIB010000009">
    <property type="protein sequence ID" value="KAJ7776346.1"/>
    <property type="molecule type" value="Genomic_DNA"/>
</dbReference>
<evidence type="ECO:0000256" key="3">
    <source>
        <dbReference type="ARBA" id="ARBA00022989"/>
    </source>
</evidence>
<feature type="transmembrane region" description="Helical" evidence="5">
    <location>
        <begin position="64"/>
        <end position="88"/>
    </location>
</feature>
<evidence type="ECO:0000256" key="1">
    <source>
        <dbReference type="ARBA" id="ARBA00004141"/>
    </source>
</evidence>
<feature type="transmembrane region" description="Helical" evidence="5">
    <location>
        <begin position="137"/>
        <end position="157"/>
    </location>
</feature>
<evidence type="ECO:0000256" key="4">
    <source>
        <dbReference type="ARBA" id="ARBA00023136"/>
    </source>
</evidence>
<gene>
    <name evidence="6" type="ORF">B0H16DRAFT_1859335</name>
</gene>
<dbReference type="Proteomes" id="UP001215598">
    <property type="component" value="Unassembled WGS sequence"/>
</dbReference>
<reference evidence="6" key="1">
    <citation type="submission" date="2023-03" db="EMBL/GenBank/DDBJ databases">
        <title>Massive genome expansion in bonnet fungi (Mycena s.s.) driven by repeated elements and novel gene families across ecological guilds.</title>
        <authorList>
            <consortium name="Lawrence Berkeley National Laboratory"/>
            <person name="Harder C.B."/>
            <person name="Miyauchi S."/>
            <person name="Viragh M."/>
            <person name="Kuo A."/>
            <person name="Thoen E."/>
            <person name="Andreopoulos B."/>
            <person name="Lu D."/>
            <person name="Skrede I."/>
            <person name="Drula E."/>
            <person name="Henrissat B."/>
            <person name="Morin E."/>
            <person name="Kohler A."/>
            <person name="Barry K."/>
            <person name="LaButti K."/>
            <person name="Morin E."/>
            <person name="Salamov A."/>
            <person name="Lipzen A."/>
            <person name="Mereny Z."/>
            <person name="Hegedus B."/>
            <person name="Baldrian P."/>
            <person name="Stursova M."/>
            <person name="Weitz H."/>
            <person name="Taylor A."/>
            <person name="Grigoriev I.V."/>
            <person name="Nagy L.G."/>
            <person name="Martin F."/>
            <person name="Kauserud H."/>
        </authorList>
    </citation>
    <scope>NUCLEOTIDE SEQUENCE</scope>
    <source>
        <strain evidence="6">CBHHK182m</strain>
    </source>
</reference>
<accession>A0AAD7K467</accession>
<sequence length="301" mass="33745">MVHDPRPNPQADDDFFYCPSIPVAALICWVLIAGGLWATGGLLLRAVSVFNTTSSEFGTPARLLIFLFPLCITSFLYVLMARLVYFFVPEKHVLGISAPRLGRCFVLLDSTAFLMQAGGDSFINGDHPKLALLGMHLYIGGIGLQQLCVLWFTALVIRFHYKLNRLDGSTAWKRPLRFSSRQVGPQICPFQRNDWIIAQIRIIFRLVKFSAGVFSPIAIQELPFYCLEVVPMFATVLLWNIFHPGQVFIGSDGEFPERKENFRQGALVTKEQVVYDLVGGAGTLPDCAYTETRKRPGGHWV</sequence>
<dbReference type="Pfam" id="PF04479">
    <property type="entry name" value="RTA1"/>
    <property type="match status" value="1"/>
</dbReference>
<dbReference type="InterPro" id="IPR007568">
    <property type="entry name" value="RTA1"/>
</dbReference>
<evidence type="ECO:0000256" key="2">
    <source>
        <dbReference type="ARBA" id="ARBA00022692"/>
    </source>
</evidence>
<comment type="caution">
    <text evidence="6">The sequence shown here is derived from an EMBL/GenBank/DDBJ whole genome shotgun (WGS) entry which is preliminary data.</text>
</comment>
<organism evidence="6 7">
    <name type="scientific">Mycena metata</name>
    <dbReference type="NCBI Taxonomy" id="1033252"/>
    <lineage>
        <taxon>Eukaryota</taxon>
        <taxon>Fungi</taxon>
        <taxon>Dikarya</taxon>
        <taxon>Basidiomycota</taxon>
        <taxon>Agaricomycotina</taxon>
        <taxon>Agaricomycetes</taxon>
        <taxon>Agaricomycetidae</taxon>
        <taxon>Agaricales</taxon>
        <taxon>Marasmiineae</taxon>
        <taxon>Mycenaceae</taxon>
        <taxon>Mycena</taxon>
    </lineage>
</organism>
<keyword evidence="2 5" id="KW-0812">Transmembrane</keyword>
<dbReference type="AlphaFoldDB" id="A0AAD7K467"/>
<name>A0AAD7K467_9AGAR</name>
<dbReference type="PANTHER" id="PTHR31465">
    <property type="entry name" value="PROTEIN RTA1-RELATED"/>
    <property type="match status" value="1"/>
</dbReference>